<reference evidence="3 4" key="1">
    <citation type="submission" date="2018-12" db="EMBL/GenBank/DDBJ databases">
        <authorList>
            <person name="Yang Y."/>
        </authorList>
    </citation>
    <scope>NUCLEOTIDE SEQUENCE [LARGE SCALE GENOMIC DNA]</scope>
    <source>
        <strain evidence="3 4">GSF71</strain>
    </source>
</reference>
<protein>
    <submittedName>
        <fullName evidence="3">HPP family protein</fullName>
    </submittedName>
</protein>
<dbReference type="OrthoDB" id="9811720at2"/>
<evidence type="ECO:0000313" key="4">
    <source>
        <dbReference type="Proteomes" id="UP000280346"/>
    </source>
</evidence>
<keyword evidence="1" id="KW-1133">Transmembrane helix</keyword>
<feature type="transmembrane region" description="Helical" evidence="1">
    <location>
        <begin position="68"/>
        <end position="85"/>
    </location>
</feature>
<feature type="transmembrane region" description="Helical" evidence="1">
    <location>
        <begin position="43"/>
        <end position="62"/>
    </location>
</feature>
<dbReference type="Pfam" id="PF04982">
    <property type="entry name" value="TM_HPP"/>
    <property type="match status" value="1"/>
</dbReference>
<dbReference type="PANTHER" id="PTHR33741">
    <property type="entry name" value="TRANSMEMBRANE PROTEIN DDB_G0269096-RELATED"/>
    <property type="match status" value="1"/>
</dbReference>
<dbReference type="EMBL" id="RZIJ01000024">
    <property type="protein sequence ID" value="RUQ66022.1"/>
    <property type="molecule type" value="Genomic_DNA"/>
</dbReference>
<evidence type="ECO:0000313" key="3">
    <source>
        <dbReference type="EMBL" id="RUQ66022.1"/>
    </source>
</evidence>
<feature type="domain" description="HPP transmembrane region" evidence="2">
    <location>
        <begin position="9"/>
        <end position="158"/>
    </location>
</feature>
<sequence>MKGTEKAPARPHVREALWSWAGGSAGIGAISVLSLLAKLPLLIAPFGATCVLIFAATDSHLAQPRSVVGGYLVSALVGILALFLLGSAPWVVALSVGTAIAAMQMTRTLHAPAGAMPLLAFAPGTDTALLVPSAVAGALILIGIGLLVNNLRSDRAYPRYWL</sequence>
<feature type="transmembrane region" description="Helical" evidence="1">
    <location>
        <begin position="129"/>
        <end position="149"/>
    </location>
</feature>
<dbReference type="PANTHER" id="PTHR33741:SF5">
    <property type="entry name" value="TRANSMEMBRANE PROTEIN DDB_G0269096-RELATED"/>
    <property type="match status" value="1"/>
</dbReference>
<keyword evidence="1" id="KW-0472">Membrane</keyword>
<dbReference type="InterPro" id="IPR058581">
    <property type="entry name" value="TM_HPP"/>
</dbReference>
<evidence type="ECO:0000256" key="1">
    <source>
        <dbReference type="SAM" id="Phobius"/>
    </source>
</evidence>
<dbReference type="AlphaFoldDB" id="A0A433J2U1"/>
<name>A0A433J2U1_9PROT</name>
<gene>
    <name evidence="3" type="ORF">EJ913_24215</name>
</gene>
<accession>A0A433J2U1</accession>
<keyword evidence="4" id="KW-1185">Reference proteome</keyword>
<keyword evidence="1" id="KW-0812">Transmembrane</keyword>
<evidence type="ECO:0000259" key="2">
    <source>
        <dbReference type="Pfam" id="PF04982"/>
    </source>
</evidence>
<dbReference type="InterPro" id="IPR007065">
    <property type="entry name" value="HPP"/>
</dbReference>
<organism evidence="3 4">
    <name type="scientific">Azospirillum doebereinerae</name>
    <dbReference type="NCBI Taxonomy" id="92933"/>
    <lineage>
        <taxon>Bacteria</taxon>
        <taxon>Pseudomonadati</taxon>
        <taxon>Pseudomonadota</taxon>
        <taxon>Alphaproteobacteria</taxon>
        <taxon>Rhodospirillales</taxon>
        <taxon>Azospirillaceae</taxon>
        <taxon>Azospirillum</taxon>
    </lineage>
</organism>
<dbReference type="Proteomes" id="UP000280346">
    <property type="component" value="Unassembled WGS sequence"/>
</dbReference>
<comment type="caution">
    <text evidence="3">The sequence shown here is derived from an EMBL/GenBank/DDBJ whole genome shotgun (WGS) entry which is preliminary data.</text>
</comment>
<proteinExistence type="predicted"/>